<name>B7QIM8_IXOSC</name>
<sequence>MMSVASATGVGPVREADEATDAKKATPALGSPLAAVDAAADEGSPRRSIDECSRGACTHVAGEYVRDAGAGRMQACPGGRATPRCRGGDASDCLRRAGAAMDGPIHHGCVGVAGGRRCSLPARSGLAHGCCMLRGNAVGGGGASRAD</sequence>
<dbReference type="EnsemblMetazoa" id="ISCW023754-RA">
    <property type="protein sequence ID" value="ISCW023754-PA"/>
    <property type="gene ID" value="ISCW023754"/>
</dbReference>
<dbReference type="VEuPathDB" id="VectorBase:ISCW023754"/>
<dbReference type="PaxDb" id="6945-B7QIM8"/>
<organism>
    <name type="scientific">Ixodes scapularis</name>
    <name type="common">Black-legged tick</name>
    <name type="synonym">Deer tick</name>
    <dbReference type="NCBI Taxonomy" id="6945"/>
    <lineage>
        <taxon>Eukaryota</taxon>
        <taxon>Metazoa</taxon>
        <taxon>Ecdysozoa</taxon>
        <taxon>Arthropoda</taxon>
        <taxon>Chelicerata</taxon>
        <taxon>Arachnida</taxon>
        <taxon>Acari</taxon>
        <taxon>Parasitiformes</taxon>
        <taxon>Ixodida</taxon>
        <taxon>Ixodoidea</taxon>
        <taxon>Ixodidae</taxon>
        <taxon>Ixodinae</taxon>
        <taxon>Ixodes</taxon>
    </lineage>
</organism>
<reference evidence="2 4" key="1">
    <citation type="submission" date="2008-03" db="EMBL/GenBank/DDBJ databases">
        <title>Annotation of Ixodes scapularis.</title>
        <authorList>
            <consortium name="Ixodes scapularis Genome Project Consortium"/>
            <person name="Caler E."/>
            <person name="Hannick L.I."/>
            <person name="Bidwell S."/>
            <person name="Joardar V."/>
            <person name="Thiagarajan M."/>
            <person name="Amedeo P."/>
            <person name="Galinsky K.J."/>
            <person name="Schobel S."/>
            <person name="Inman J."/>
            <person name="Hostetler J."/>
            <person name="Miller J."/>
            <person name="Hammond M."/>
            <person name="Megy K."/>
            <person name="Lawson D."/>
            <person name="Kodira C."/>
            <person name="Sutton G."/>
            <person name="Meyer J."/>
            <person name="Hill C.A."/>
            <person name="Birren B."/>
            <person name="Nene V."/>
            <person name="Collins F."/>
            <person name="Alarcon-Chaidez F."/>
            <person name="Wikel S."/>
            <person name="Strausberg R."/>
        </authorList>
    </citation>
    <scope>NUCLEOTIDE SEQUENCE [LARGE SCALE GENOMIC DNA]</scope>
    <source>
        <strain evidence="4">Wikel</strain>
        <strain evidence="2">Wikel colony</strain>
    </source>
</reference>
<dbReference type="EMBL" id="ABJB010840943">
    <property type="status" value="NOT_ANNOTATED_CDS"/>
    <property type="molecule type" value="Genomic_DNA"/>
</dbReference>
<gene>
    <name evidence="2" type="ORF">IscW_ISCW023754</name>
</gene>
<reference evidence="3" key="2">
    <citation type="submission" date="2020-05" db="UniProtKB">
        <authorList>
            <consortium name="EnsemblMetazoa"/>
        </authorList>
    </citation>
    <scope>IDENTIFICATION</scope>
    <source>
        <strain evidence="3">wikel</strain>
    </source>
</reference>
<evidence type="ECO:0000313" key="3">
    <source>
        <dbReference type="EnsemblMetazoa" id="ISCW023754-PA"/>
    </source>
</evidence>
<dbReference type="HOGENOM" id="CLU_1770141_0_0_1"/>
<dbReference type="EMBL" id="DS947323">
    <property type="protein sequence ID" value="EEC18700.1"/>
    <property type="molecule type" value="Genomic_DNA"/>
</dbReference>
<feature type="compositionally biased region" description="Basic and acidic residues" evidence="1">
    <location>
        <begin position="14"/>
        <end position="24"/>
    </location>
</feature>
<evidence type="ECO:0000256" key="1">
    <source>
        <dbReference type="SAM" id="MobiDB-lite"/>
    </source>
</evidence>
<dbReference type="AlphaFoldDB" id="B7QIM8"/>
<dbReference type="InParanoid" id="B7QIM8"/>
<proteinExistence type="predicted"/>
<evidence type="ECO:0000313" key="4">
    <source>
        <dbReference type="Proteomes" id="UP000001555"/>
    </source>
</evidence>
<accession>B7QIM8</accession>
<protein>
    <submittedName>
        <fullName evidence="2 3">Uncharacterized protein</fullName>
    </submittedName>
</protein>
<feature type="region of interest" description="Disordered" evidence="1">
    <location>
        <begin position="1"/>
        <end position="28"/>
    </location>
</feature>
<dbReference type="VEuPathDB" id="VectorBase:ISCI023754"/>
<evidence type="ECO:0000313" key="2">
    <source>
        <dbReference type="EMBL" id="EEC18700.1"/>
    </source>
</evidence>
<dbReference type="Proteomes" id="UP000001555">
    <property type="component" value="Unassembled WGS sequence"/>
</dbReference>
<keyword evidence="4" id="KW-1185">Reference proteome</keyword>